<evidence type="ECO:0000313" key="13">
    <source>
        <dbReference type="Proteomes" id="UP000006727"/>
    </source>
</evidence>
<dbReference type="GO" id="GO:0005737">
    <property type="term" value="C:cytoplasm"/>
    <property type="evidence" value="ECO:0000318"/>
    <property type="project" value="GO_Central"/>
</dbReference>
<feature type="coiled-coil region" evidence="8">
    <location>
        <begin position="879"/>
        <end position="906"/>
    </location>
</feature>
<dbReference type="InterPro" id="IPR027417">
    <property type="entry name" value="P-loop_NTPase"/>
</dbReference>
<dbReference type="Gramene" id="Pp3c17_5100V3.3">
    <property type="protein sequence ID" value="Pp3c17_5100V3.3"/>
    <property type="gene ID" value="Pp3c17_5100"/>
</dbReference>
<reference evidence="11 13" key="1">
    <citation type="journal article" date="2008" name="Science">
        <title>The Physcomitrella genome reveals evolutionary insights into the conquest of land by plants.</title>
        <authorList>
            <person name="Rensing S."/>
            <person name="Lang D."/>
            <person name="Zimmer A."/>
            <person name="Terry A."/>
            <person name="Salamov A."/>
            <person name="Shapiro H."/>
            <person name="Nishiyama T."/>
            <person name="Perroud P.-F."/>
            <person name="Lindquist E."/>
            <person name="Kamisugi Y."/>
            <person name="Tanahashi T."/>
            <person name="Sakakibara K."/>
            <person name="Fujita T."/>
            <person name="Oishi K."/>
            <person name="Shin-I T."/>
            <person name="Kuroki Y."/>
            <person name="Toyoda A."/>
            <person name="Suzuki Y."/>
            <person name="Hashimoto A."/>
            <person name="Yamaguchi K."/>
            <person name="Sugano A."/>
            <person name="Kohara Y."/>
            <person name="Fujiyama A."/>
            <person name="Anterola A."/>
            <person name="Aoki S."/>
            <person name="Ashton N."/>
            <person name="Barbazuk W.B."/>
            <person name="Barker E."/>
            <person name="Bennetzen J."/>
            <person name="Bezanilla M."/>
            <person name="Blankenship R."/>
            <person name="Cho S.H."/>
            <person name="Dutcher S."/>
            <person name="Estelle M."/>
            <person name="Fawcett J.A."/>
            <person name="Gundlach H."/>
            <person name="Hanada K."/>
            <person name="Heyl A."/>
            <person name="Hicks K.A."/>
            <person name="Hugh J."/>
            <person name="Lohr M."/>
            <person name="Mayer K."/>
            <person name="Melkozernov A."/>
            <person name="Murata T."/>
            <person name="Nelson D."/>
            <person name="Pils B."/>
            <person name="Prigge M."/>
            <person name="Reiss B."/>
            <person name="Renner T."/>
            <person name="Rombauts S."/>
            <person name="Rushton P."/>
            <person name="Sanderfoot A."/>
            <person name="Schween G."/>
            <person name="Shiu S.-H."/>
            <person name="Stueber K."/>
            <person name="Theodoulou F.L."/>
            <person name="Tu H."/>
            <person name="Van de Peer Y."/>
            <person name="Verrier P.J."/>
            <person name="Waters E."/>
            <person name="Wood A."/>
            <person name="Yang L."/>
            <person name="Cove D."/>
            <person name="Cuming A."/>
            <person name="Hasebe M."/>
            <person name="Lucas S."/>
            <person name="Mishler D.B."/>
            <person name="Reski R."/>
            <person name="Grigoriev I."/>
            <person name="Quatrano R.S."/>
            <person name="Boore J.L."/>
        </authorList>
    </citation>
    <scope>NUCLEOTIDE SEQUENCE [LARGE SCALE GENOMIC DNA]</scope>
    <source>
        <strain evidence="12 13">cv. Gransden 2004</strain>
    </source>
</reference>
<evidence type="ECO:0000256" key="9">
    <source>
        <dbReference type="SAM" id="MobiDB-lite"/>
    </source>
</evidence>
<dbReference type="FunCoup" id="A0A2K1J2Q7">
    <property type="interactions" value="362"/>
</dbReference>
<dbReference type="OrthoDB" id="3176171at2759"/>
<dbReference type="InterPro" id="IPR044986">
    <property type="entry name" value="KIF15/KIN-12"/>
</dbReference>
<feature type="coiled-coil region" evidence="8">
    <location>
        <begin position="490"/>
        <end position="517"/>
    </location>
</feature>
<dbReference type="PROSITE" id="PS50067">
    <property type="entry name" value="KINESIN_MOTOR_2"/>
    <property type="match status" value="1"/>
</dbReference>
<dbReference type="Gene3D" id="3.40.850.10">
    <property type="entry name" value="Kinesin motor domain"/>
    <property type="match status" value="1"/>
</dbReference>
<evidence type="ECO:0000256" key="8">
    <source>
        <dbReference type="SAM" id="Coils"/>
    </source>
</evidence>
<dbReference type="RefSeq" id="XP_024401526.1">
    <property type="nucleotide sequence ID" value="XM_024545758.2"/>
</dbReference>
<evidence type="ECO:0000313" key="12">
    <source>
        <dbReference type="EnsemblPlants" id="Pp3c17_5100V3.1"/>
    </source>
</evidence>
<organism evidence="11">
    <name type="scientific">Physcomitrium patens</name>
    <name type="common">Spreading-leaved earth moss</name>
    <name type="synonym">Physcomitrella patens</name>
    <dbReference type="NCBI Taxonomy" id="3218"/>
    <lineage>
        <taxon>Eukaryota</taxon>
        <taxon>Viridiplantae</taxon>
        <taxon>Streptophyta</taxon>
        <taxon>Embryophyta</taxon>
        <taxon>Bryophyta</taxon>
        <taxon>Bryophytina</taxon>
        <taxon>Bryopsida</taxon>
        <taxon>Funariidae</taxon>
        <taxon>Funariales</taxon>
        <taxon>Funariaceae</taxon>
        <taxon>Physcomitrium</taxon>
    </lineage>
</organism>
<dbReference type="EnsemblPlants" id="Pp3c17_5100V3.1">
    <property type="protein sequence ID" value="Pp3c17_5100V3.1"/>
    <property type="gene ID" value="Pp3c17_5100"/>
</dbReference>
<evidence type="ECO:0000256" key="3">
    <source>
        <dbReference type="ARBA" id="ARBA00022840"/>
    </source>
</evidence>
<evidence type="ECO:0000256" key="2">
    <source>
        <dbReference type="ARBA" id="ARBA00022741"/>
    </source>
</evidence>
<evidence type="ECO:0000256" key="6">
    <source>
        <dbReference type="ARBA" id="ARBA00034488"/>
    </source>
</evidence>
<feature type="region of interest" description="Disordered" evidence="9">
    <location>
        <begin position="1"/>
        <end position="119"/>
    </location>
</feature>
<name>A0A2K1J2Q7_PHYPA</name>
<evidence type="ECO:0000256" key="7">
    <source>
        <dbReference type="PROSITE-ProRule" id="PRU00283"/>
    </source>
</evidence>
<dbReference type="EMBL" id="ABEU02000017">
    <property type="protein sequence ID" value="PNR35812.1"/>
    <property type="molecule type" value="Genomic_DNA"/>
</dbReference>
<dbReference type="SUPFAM" id="SSF52540">
    <property type="entry name" value="P-loop containing nucleoside triphosphate hydrolases"/>
    <property type="match status" value="1"/>
</dbReference>
<dbReference type="GO" id="GO:0009524">
    <property type="term" value="C:phragmoplast"/>
    <property type="evidence" value="ECO:0007669"/>
    <property type="project" value="UniProtKB-ARBA"/>
</dbReference>
<dbReference type="GeneID" id="112294844"/>
<dbReference type="GO" id="GO:0005871">
    <property type="term" value="C:kinesin complex"/>
    <property type="evidence" value="ECO:0000318"/>
    <property type="project" value="GO_Central"/>
</dbReference>
<keyword evidence="5 7" id="KW-0505">Motor protein</keyword>
<feature type="region of interest" description="Disordered" evidence="9">
    <location>
        <begin position="583"/>
        <end position="616"/>
    </location>
</feature>
<dbReference type="EnsemblPlants" id="Pp3c17_5100V3.3">
    <property type="protein sequence ID" value="Pp3c17_5100V3.3"/>
    <property type="gene ID" value="Pp3c17_5100"/>
</dbReference>
<dbReference type="PANTHER" id="PTHR37739:SF16">
    <property type="entry name" value="KINESIN-LIKE PROTEIN"/>
    <property type="match status" value="1"/>
</dbReference>
<feature type="compositionally biased region" description="Polar residues" evidence="9">
    <location>
        <begin position="1296"/>
        <end position="1307"/>
    </location>
</feature>
<feature type="coiled-coil region" evidence="8">
    <location>
        <begin position="1226"/>
        <end position="1257"/>
    </location>
</feature>
<dbReference type="GO" id="GO:0007018">
    <property type="term" value="P:microtubule-based movement"/>
    <property type="evidence" value="ECO:0000318"/>
    <property type="project" value="GO_Central"/>
</dbReference>
<keyword evidence="4 8" id="KW-0175">Coiled coil</keyword>
<reference evidence="11 13" key="2">
    <citation type="journal article" date="2018" name="Plant J.">
        <title>The Physcomitrella patens chromosome-scale assembly reveals moss genome structure and evolution.</title>
        <authorList>
            <person name="Lang D."/>
            <person name="Ullrich K.K."/>
            <person name="Murat F."/>
            <person name="Fuchs J."/>
            <person name="Jenkins J."/>
            <person name="Haas F.B."/>
            <person name="Piednoel M."/>
            <person name="Gundlach H."/>
            <person name="Van Bel M."/>
            <person name="Meyberg R."/>
            <person name="Vives C."/>
            <person name="Morata J."/>
            <person name="Symeonidi A."/>
            <person name="Hiss M."/>
            <person name="Muchero W."/>
            <person name="Kamisugi Y."/>
            <person name="Saleh O."/>
            <person name="Blanc G."/>
            <person name="Decker E.L."/>
            <person name="van Gessel N."/>
            <person name="Grimwood J."/>
            <person name="Hayes R.D."/>
            <person name="Graham S.W."/>
            <person name="Gunter L.E."/>
            <person name="McDaniel S.F."/>
            <person name="Hoernstein S.N.W."/>
            <person name="Larsson A."/>
            <person name="Li F.W."/>
            <person name="Perroud P.F."/>
            <person name="Phillips J."/>
            <person name="Ranjan P."/>
            <person name="Rokshar D.S."/>
            <person name="Rothfels C.J."/>
            <person name="Schneider L."/>
            <person name="Shu S."/>
            <person name="Stevenson D.W."/>
            <person name="Thummler F."/>
            <person name="Tillich M."/>
            <person name="Villarreal Aguilar J.C."/>
            <person name="Widiez T."/>
            <person name="Wong G.K."/>
            <person name="Wymore A."/>
            <person name="Zhang Y."/>
            <person name="Zimmer A.D."/>
            <person name="Quatrano R.S."/>
            <person name="Mayer K.F.X."/>
            <person name="Goodstein D."/>
            <person name="Casacuberta J.M."/>
            <person name="Vandepoele K."/>
            <person name="Reski R."/>
            <person name="Cuming A.C."/>
            <person name="Tuskan G.A."/>
            <person name="Maumus F."/>
            <person name="Salse J."/>
            <person name="Schmutz J."/>
            <person name="Rensing S.A."/>
        </authorList>
    </citation>
    <scope>NUCLEOTIDE SEQUENCE [LARGE SCALE GENOMIC DNA]</scope>
    <source>
        <strain evidence="12 13">cv. Gransden 2004</strain>
    </source>
</reference>
<feature type="compositionally biased region" description="Polar residues" evidence="9">
    <location>
        <begin position="659"/>
        <end position="674"/>
    </location>
</feature>
<gene>
    <name evidence="12" type="primary">LOC112294844</name>
    <name evidence="11" type="ORF">PHYPA_021662</name>
</gene>
<dbReference type="InterPro" id="IPR019821">
    <property type="entry name" value="Kinesin_motor_CS"/>
</dbReference>
<comment type="similarity">
    <text evidence="6">Belongs to the TRAFAC class myosin-kinesin ATPase superfamily. Kinesin family. KIN-12 subfamily.</text>
</comment>
<dbReference type="KEGG" id="ppp:112294844"/>
<dbReference type="Pfam" id="PF00225">
    <property type="entry name" value="Kinesin"/>
    <property type="match status" value="1"/>
</dbReference>
<sequence length="1357" mass="149840">MKGILSRARSSPRGGGDALVKEKEPFNVGPYRSKSASPGRKPRNNSENVPPDSNAHAAEGMSPVQCKAGMSKASKSSKEMFACNNNSPALPPKPPRPSPARNGCGPTQFNDKSHGHDQGGNIKRKINWDMHTDNATAASETSSADTGVKVIVRVRPLNKKEEAEEAEQVVHRLSATGVSLADQLFTYDAVAGEDASQEAVFHMVGLPMVENCLAGFNSSIFAYGQTGSGKTHTMWGVMSESEDFPSEGRGLTPRVFEKLFARIDEEERINADKQLVYQCRCSFLEIYNEQITDLLEPSLKNLMIREDTKSGVYVDNLSEEFVSSVQDVTRILIKGLANRRVGATTMNSESSRSHSVFTCVIESRSKSEGEGISSVRSSKLNLVDLAGSERQKQTGSAGERLKEAGNINKSLSQLGNVINILAEVAQSGKHRHIPYRDSRLTFLLQESLGGNAKLAMICAVSPASSCKNETLGTLRFAQRAKVIRNKAVINEEKANDVNLLREQIRQLKDELTRMKSNSGAEAADGSGYSTGWNARRSYNLLRLSLGHPMKAPLLLNDDNDDDDMELDDDMETTLNAMAVRLSQGTGVSQSTDMELGSPKLRDSCKVKSSGSEEGNDQNIRTLALGKAVEDTPSIESPTTGVVNNANGNLLALDVPDAPSSKSSDLNMPLESNSPKGIKKASGNGMKFGLIPLAENEDVVDFGAEAIPDVKTVLRNSMSMPSPSPRDRLAASLQKGLQILDLHQKSSLRRSTNIRFSFQSDPKSLREPEKEPVGMASICSKCQLRSSMAGVRSSFQIPNPNKKPLSLEAGVQVSPPKALSKSAELAAFLEIGCKTMLPDSPDSSLEMSGDSKSENKVLTPRKPEYAQAIEALLAGSIRREREAEEVLTQQASEIEQLNRLVRHYKHERECNAVIQQSREEKIVRLEALMAGVLPRETFLSEEWAALLHEHKTLQEKFDKHPEVTHSKMELERLLDELGRYKTFFDLGEREVLLQENMDLRNHLQTYLECDTPGPAKQRRLSLTSKAIRESAAGLSLRTTVSHCPLESGDAPETDQLAIERRLWQERELEWLTLMEEMQSESEKYRLLAEKRKVELDGEKRCAKEVQEALQMAMEGHARQLEQYAELQEKHISLLGKNRKIREGLVDLKKLAKKAGVTTTDTRWFECQAEQLVAMRIDHELERDAAKEEAAALQAQLQDTVEAVAAAGELLVRLKEAEEAVCMAQDAAAMAGQEANRIHREMEKLKRKHEAELAAVQQSLLETRMQKPQLCPMCVMAERVKFEFTEVEPETTARTESKSNMLSFRSLSTPGLGPRSSWNSGPDGSCAKDDEEESIAGELEDRGLLLENLDFDEFVDEPL</sequence>
<dbReference type="Gramene" id="Pp3c17_5100V3.1">
    <property type="protein sequence ID" value="Pp3c17_5100V3.1"/>
    <property type="gene ID" value="Pp3c17_5100"/>
</dbReference>
<feature type="binding site" evidence="7">
    <location>
        <begin position="224"/>
        <end position="231"/>
    </location>
    <ligand>
        <name>ATP</name>
        <dbReference type="ChEBI" id="CHEBI:30616"/>
    </ligand>
</feature>
<feature type="compositionally biased region" description="Polar residues" evidence="9">
    <location>
        <begin position="583"/>
        <end position="592"/>
    </location>
</feature>
<feature type="region of interest" description="Disordered" evidence="9">
    <location>
        <begin position="652"/>
        <end position="677"/>
    </location>
</feature>
<dbReference type="FunFam" id="3.40.850.10:FF:000052">
    <property type="entry name" value="Kinesin-like protein KIN-12F"/>
    <property type="match status" value="1"/>
</dbReference>
<feature type="compositionally biased region" description="Pro residues" evidence="9">
    <location>
        <begin position="89"/>
        <end position="98"/>
    </location>
</feature>
<dbReference type="GO" id="GO:0016887">
    <property type="term" value="F:ATP hydrolysis activity"/>
    <property type="evidence" value="ECO:0000318"/>
    <property type="project" value="GO_Central"/>
</dbReference>
<protein>
    <recommendedName>
        <fullName evidence="10">Kinesin motor domain-containing protein</fullName>
    </recommendedName>
</protein>
<dbReference type="PRINTS" id="PR00380">
    <property type="entry name" value="KINESINHEAVY"/>
</dbReference>
<keyword evidence="13" id="KW-1185">Reference proteome</keyword>
<dbReference type="PaxDb" id="3218-PP1S26_172V6.1"/>
<dbReference type="SMART" id="SM00129">
    <property type="entry name" value="KISc"/>
    <property type="match status" value="1"/>
</dbReference>
<feature type="coiled-coil region" evidence="8">
    <location>
        <begin position="1167"/>
        <end position="1201"/>
    </location>
</feature>
<evidence type="ECO:0000256" key="5">
    <source>
        <dbReference type="ARBA" id="ARBA00023175"/>
    </source>
</evidence>
<dbReference type="InterPro" id="IPR001752">
    <property type="entry name" value="Kinesin_motor_dom"/>
</dbReference>
<proteinExistence type="inferred from homology"/>
<dbReference type="Proteomes" id="UP000006727">
    <property type="component" value="Chromosome 17"/>
</dbReference>
<feature type="region of interest" description="Disordered" evidence="9">
    <location>
        <begin position="1286"/>
        <end position="1339"/>
    </location>
</feature>
<keyword evidence="3 7" id="KW-0067">ATP-binding</keyword>
<dbReference type="InterPro" id="IPR036961">
    <property type="entry name" value="Kinesin_motor_dom_sf"/>
</dbReference>
<keyword evidence="2 7" id="KW-0547">Nucleotide-binding</keyword>
<dbReference type="GO" id="GO:0008017">
    <property type="term" value="F:microtubule binding"/>
    <property type="evidence" value="ECO:0000318"/>
    <property type="project" value="GO_Central"/>
</dbReference>
<accession>A0A2K1J2Q7</accession>
<evidence type="ECO:0000256" key="4">
    <source>
        <dbReference type="ARBA" id="ARBA00023054"/>
    </source>
</evidence>
<feature type="compositionally biased region" description="Polar residues" evidence="9">
    <location>
        <begin position="606"/>
        <end position="616"/>
    </location>
</feature>
<dbReference type="GO" id="GO:0005874">
    <property type="term" value="C:microtubule"/>
    <property type="evidence" value="ECO:0000318"/>
    <property type="project" value="GO_Central"/>
</dbReference>
<keyword evidence="1" id="KW-0493">Microtubule</keyword>
<evidence type="ECO:0000313" key="11">
    <source>
        <dbReference type="EMBL" id="PNR35812.1"/>
    </source>
</evidence>
<dbReference type="STRING" id="3218.A0A2K1J2Q7"/>
<feature type="domain" description="Kinesin motor" evidence="10">
    <location>
        <begin position="147"/>
        <end position="483"/>
    </location>
</feature>
<dbReference type="PROSITE" id="PS00411">
    <property type="entry name" value="KINESIN_MOTOR_1"/>
    <property type="match status" value="1"/>
</dbReference>
<dbReference type="GO" id="GO:0005524">
    <property type="term" value="F:ATP binding"/>
    <property type="evidence" value="ECO:0007669"/>
    <property type="project" value="UniProtKB-UniRule"/>
</dbReference>
<dbReference type="PANTHER" id="PTHR37739">
    <property type="entry name" value="KINESIN-LIKE PROTEIN KIN-12D"/>
    <property type="match status" value="1"/>
</dbReference>
<evidence type="ECO:0000256" key="1">
    <source>
        <dbReference type="ARBA" id="ARBA00022701"/>
    </source>
</evidence>
<evidence type="ECO:0000259" key="10">
    <source>
        <dbReference type="PROSITE" id="PS50067"/>
    </source>
</evidence>
<dbReference type="GO" id="GO:0003777">
    <property type="term" value="F:microtubule motor activity"/>
    <property type="evidence" value="ECO:0000318"/>
    <property type="project" value="GO_Central"/>
</dbReference>
<reference evidence="12" key="3">
    <citation type="submission" date="2020-12" db="UniProtKB">
        <authorList>
            <consortium name="EnsemblPlants"/>
        </authorList>
    </citation>
    <scope>IDENTIFICATION</scope>
</reference>